<dbReference type="Proteomes" id="UP000007374">
    <property type="component" value="Unassembled WGS sequence"/>
</dbReference>
<evidence type="ECO:0000259" key="9">
    <source>
        <dbReference type="PROSITE" id="PS50928"/>
    </source>
</evidence>
<dbReference type="PROSITE" id="PS50928">
    <property type="entry name" value="ABC_TM1"/>
    <property type="match status" value="1"/>
</dbReference>
<evidence type="ECO:0000256" key="4">
    <source>
        <dbReference type="ARBA" id="ARBA00022475"/>
    </source>
</evidence>
<keyword evidence="7 8" id="KW-0472">Membrane</keyword>
<dbReference type="CDD" id="cd06261">
    <property type="entry name" value="TM_PBP2"/>
    <property type="match status" value="1"/>
</dbReference>
<accession>K2NV50</accession>
<dbReference type="AlphaFoldDB" id="K2NV50"/>
<comment type="similarity">
    <text evidence="2">Belongs to the binding-protein-dependent transport system permease family. HisMQ subfamily.</text>
</comment>
<dbReference type="NCBIfam" id="TIGR01726">
    <property type="entry name" value="HEQRo_perm_3TM"/>
    <property type="match status" value="1"/>
</dbReference>
<dbReference type="PANTHER" id="PTHR30614:SF41">
    <property type="entry name" value="INNER MEMBRANE AMINO-ACID ABC TRANSPORTER PERMEASE PROTEIN YHDY"/>
    <property type="match status" value="1"/>
</dbReference>
<reference evidence="10 11" key="1">
    <citation type="journal article" date="2012" name="J. Bacteriol.">
        <title>Genome Sequence of Nitratireductor indicus Type Strain C115.</title>
        <authorList>
            <person name="Lai Q."/>
            <person name="Li G."/>
            <person name="Yu Z."/>
            <person name="Shao Z."/>
        </authorList>
    </citation>
    <scope>NUCLEOTIDE SEQUENCE [LARGE SCALE GENOMIC DNA]</scope>
    <source>
        <strain evidence="10 11">C115</strain>
    </source>
</reference>
<dbReference type="PANTHER" id="PTHR30614">
    <property type="entry name" value="MEMBRANE COMPONENT OF AMINO ACID ABC TRANSPORTER"/>
    <property type="match status" value="1"/>
</dbReference>
<dbReference type="PATRIC" id="fig|1231190.3.peg.1605"/>
<evidence type="ECO:0000256" key="3">
    <source>
        <dbReference type="ARBA" id="ARBA00022448"/>
    </source>
</evidence>
<comment type="subcellular location">
    <subcellularLocation>
        <location evidence="1">Cell inner membrane</location>
        <topology evidence="1">Multi-pass membrane protein</topology>
    </subcellularLocation>
    <subcellularLocation>
        <location evidence="8">Cell membrane</location>
        <topology evidence="8">Multi-pass membrane protein</topology>
    </subcellularLocation>
</comment>
<dbReference type="Gene3D" id="1.10.3720.10">
    <property type="entry name" value="MetI-like"/>
    <property type="match status" value="1"/>
</dbReference>
<dbReference type="eggNOG" id="COG0765">
    <property type="taxonomic scope" value="Bacteria"/>
</dbReference>
<keyword evidence="6 8" id="KW-1133">Transmembrane helix</keyword>
<evidence type="ECO:0000256" key="8">
    <source>
        <dbReference type="RuleBase" id="RU363032"/>
    </source>
</evidence>
<evidence type="ECO:0000313" key="10">
    <source>
        <dbReference type="EMBL" id="EKF43195.1"/>
    </source>
</evidence>
<feature type="transmembrane region" description="Helical" evidence="8">
    <location>
        <begin position="164"/>
        <end position="185"/>
    </location>
</feature>
<keyword evidence="3 8" id="KW-0813">Transport</keyword>
<evidence type="ECO:0000256" key="5">
    <source>
        <dbReference type="ARBA" id="ARBA00022692"/>
    </source>
</evidence>
<dbReference type="InterPro" id="IPR000515">
    <property type="entry name" value="MetI-like"/>
</dbReference>
<keyword evidence="11" id="KW-1185">Reference proteome</keyword>
<protein>
    <submittedName>
        <fullName evidence="10">Amino acid ABC transporter permease</fullName>
    </submittedName>
</protein>
<name>K2NV50_9HYPH</name>
<keyword evidence="4" id="KW-1003">Cell membrane</keyword>
<dbReference type="STRING" id="721133.SAMN05216176_105229"/>
<dbReference type="InterPro" id="IPR035906">
    <property type="entry name" value="MetI-like_sf"/>
</dbReference>
<proteinExistence type="inferred from homology"/>
<dbReference type="RefSeq" id="WP_009756349.1">
    <property type="nucleotide sequence ID" value="NZ_AMSI01000004.1"/>
</dbReference>
<dbReference type="SUPFAM" id="SSF161098">
    <property type="entry name" value="MetI-like"/>
    <property type="match status" value="1"/>
</dbReference>
<dbReference type="EMBL" id="AMSI01000004">
    <property type="protein sequence ID" value="EKF43195.1"/>
    <property type="molecule type" value="Genomic_DNA"/>
</dbReference>
<dbReference type="GO" id="GO:0006865">
    <property type="term" value="P:amino acid transport"/>
    <property type="evidence" value="ECO:0007669"/>
    <property type="project" value="TreeGrafter"/>
</dbReference>
<evidence type="ECO:0000313" key="11">
    <source>
        <dbReference type="Proteomes" id="UP000007374"/>
    </source>
</evidence>
<feature type="transmembrane region" description="Helical" evidence="8">
    <location>
        <begin position="337"/>
        <end position="356"/>
    </location>
</feature>
<dbReference type="Pfam" id="PF00528">
    <property type="entry name" value="BPD_transp_1"/>
    <property type="match status" value="1"/>
</dbReference>
<feature type="transmembrane region" description="Helical" evidence="8">
    <location>
        <begin position="197"/>
        <end position="225"/>
    </location>
</feature>
<feature type="transmembrane region" description="Helical" evidence="8">
    <location>
        <begin position="39"/>
        <end position="58"/>
    </location>
</feature>
<keyword evidence="5 8" id="KW-0812">Transmembrane</keyword>
<organism evidence="10 11">
    <name type="scientific">Nitratireductor indicus C115</name>
    <dbReference type="NCBI Taxonomy" id="1231190"/>
    <lineage>
        <taxon>Bacteria</taxon>
        <taxon>Pseudomonadati</taxon>
        <taxon>Pseudomonadota</taxon>
        <taxon>Alphaproteobacteria</taxon>
        <taxon>Hyphomicrobiales</taxon>
        <taxon>Phyllobacteriaceae</taxon>
        <taxon>Nitratireductor</taxon>
    </lineage>
</organism>
<evidence type="ECO:0000256" key="6">
    <source>
        <dbReference type="ARBA" id="ARBA00022989"/>
    </source>
</evidence>
<comment type="caution">
    <text evidence="10">The sequence shown here is derived from an EMBL/GenBank/DDBJ whole genome shotgun (WGS) entry which is preliminary data.</text>
</comment>
<dbReference type="GO" id="GO:0022857">
    <property type="term" value="F:transmembrane transporter activity"/>
    <property type="evidence" value="ECO:0007669"/>
    <property type="project" value="InterPro"/>
</dbReference>
<dbReference type="InterPro" id="IPR010065">
    <property type="entry name" value="AA_ABC_transptr_permease_3TM"/>
</dbReference>
<dbReference type="GO" id="GO:0043190">
    <property type="term" value="C:ATP-binding cassette (ABC) transporter complex"/>
    <property type="evidence" value="ECO:0007669"/>
    <property type="project" value="InterPro"/>
</dbReference>
<feature type="transmembrane region" description="Helical" evidence="8">
    <location>
        <begin position="129"/>
        <end position="152"/>
    </location>
</feature>
<dbReference type="InterPro" id="IPR043429">
    <property type="entry name" value="ArtM/GltK/GlnP/TcyL/YhdX-like"/>
</dbReference>
<evidence type="ECO:0000256" key="2">
    <source>
        <dbReference type="ARBA" id="ARBA00010072"/>
    </source>
</evidence>
<feature type="domain" description="ABC transmembrane type-1" evidence="9">
    <location>
        <begin position="162"/>
        <end position="351"/>
    </location>
</feature>
<evidence type="ECO:0000256" key="1">
    <source>
        <dbReference type="ARBA" id="ARBA00004429"/>
    </source>
</evidence>
<feature type="transmembrane region" description="Helical" evidence="8">
    <location>
        <begin position="103"/>
        <end position="122"/>
    </location>
</feature>
<evidence type="ECO:0000256" key="7">
    <source>
        <dbReference type="ARBA" id="ARBA00023136"/>
    </source>
</evidence>
<gene>
    <name evidence="10" type="ORF">NA8A_07659</name>
</gene>
<sequence length="369" mass="39878">MPTEKTTFTSLHTGGSMTQVPERQSRLSGFVKTLFGDRLSIALTLISVLIIYAFVPVIDWALIRAHWTVASPAECQSGGACWAFIGAKLRLILFGLYPPEEQWRAVIVIVLIMALVLLTLSPRFWGARLLLVWAAGIAVMLVLMGGGVMGLPPVPTSKWGGLPVTLLLAVLSLGLAFPFSVVLALGRRSAQPVTRGLSVLVIELVRGLPLVGLLFVAAILMPLFLPPDWNIDKLGRTLAALTIFAAAYLAEVIRGGLQGLPYGQTEAAQALGIPYWRTIWHIVLPQAIQKVIPPLTNTAIVMVKNTSLVLIVGVFDMLSAARSAATDPMWPAPSAEAYLFVAMIYFVICYGIAAYSRHIETDLTARSHS</sequence>